<feature type="non-terminal residue" evidence="13">
    <location>
        <position position="1692"/>
    </location>
</feature>
<evidence type="ECO:0000256" key="4">
    <source>
        <dbReference type="ARBA" id="ARBA00022801"/>
    </source>
</evidence>
<dbReference type="InterPro" id="IPR044574">
    <property type="entry name" value="ARIP4-like"/>
</dbReference>
<feature type="compositionally biased region" description="Polar residues" evidence="9">
    <location>
        <begin position="563"/>
        <end position="575"/>
    </location>
</feature>
<dbReference type="Gene3D" id="3.40.50.300">
    <property type="entry name" value="P-loop containing nucleotide triphosphate hydrolases"/>
    <property type="match status" value="1"/>
</dbReference>
<dbReference type="SUPFAM" id="SSF52540">
    <property type="entry name" value="P-loop containing nucleoside triphosphate hydrolases"/>
    <property type="match status" value="2"/>
</dbReference>
<reference evidence="13" key="1">
    <citation type="journal article" date="2021" name="J Fungi (Basel)">
        <title>Virulence traits and population genomics of the black yeast Aureobasidium melanogenum.</title>
        <authorList>
            <person name="Cernosa A."/>
            <person name="Sun X."/>
            <person name="Gostincar C."/>
            <person name="Fang C."/>
            <person name="Gunde-Cimerman N."/>
            <person name="Song Z."/>
        </authorList>
    </citation>
    <scope>NUCLEOTIDE SEQUENCE</scope>
    <source>
        <strain evidence="13">EXF-9911</strain>
    </source>
</reference>
<evidence type="ECO:0000313" key="13">
    <source>
        <dbReference type="EMBL" id="KAG9689934.1"/>
    </source>
</evidence>
<evidence type="ECO:0000256" key="5">
    <source>
        <dbReference type="ARBA" id="ARBA00022806"/>
    </source>
</evidence>
<feature type="region of interest" description="Disordered" evidence="9">
    <location>
        <begin position="89"/>
        <end position="151"/>
    </location>
</feature>
<dbReference type="OrthoDB" id="2020972at2759"/>
<evidence type="ECO:0000256" key="9">
    <source>
        <dbReference type="SAM" id="MobiDB-lite"/>
    </source>
</evidence>
<dbReference type="InterPro" id="IPR014001">
    <property type="entry name" value="Helicase_ATP-bd"/>
</dbReference>
<dbReference type="GO" id="GO:0005634">
    <property type="term" value="C:nucleus"/>
    <property type="evidence" value="ECO:0007669"/>
    <property type="project" value="UniProtKB-SubCell"/>
</dbReference>
<dbReference type="Pfam" id="PF00176">
    <property type="entry name" value="SNF2-rel_dom"/>
    <property type="match status" value="1"/>
</dbReference>
<evidence type="ECO:0000313" key="14">
    <source>
        <dbReference type="Proteomes" id="UP000779574"/>
    </source>
</evidence>
<evidence type="ECO:0000259" key="10">
    <source>
        <dbReference type="PROSITE" id="PS50105"/>
    </source>
</evidence>
<dbReference type="Pfam" id="PF24580">
    <property type="entry name" value="DUF7607"/>
    <property type="match status" value="1"/>
</dbReference>
<feature type="compositionally biased region" description="Acidic residues" evidence="9">
    <location>
        <begin position="356"/>
        <end position="376"/>
    </location>
</feature>
<dbReference type="InterPro" id="IPR000330">
    <property type="entry name" value="SNF2_N"/>
</dbReference>
<dbReference type="GO" id="GO:0016887">
    <property type="term" value="F:ATP hydrolysis activity"/>
    <property type="evidence" value="ECO:0007669"/>
    <property type="project" value="InterPro"/>
</dbReference>
<feature type="compositionally biased region" description="Polar residues" evidence="9">
    <location>
        <begin position="138"/>
        <end position="151"/>
    </location>
</feature>
<protein>
    <submittedName>
        <fullName evidence="13">Uncharacterized protein</fullName>
    </submittedName>
</protein>
<reference evidence="13" key="2">
    <citation type="submission" date="2021-08" db="EMBL/GenBank/DDBJ databases">
        <authorList>
            <person name="Gostincar C."/>
            <person name="Sun X."/>
            <person name="Song Z."/>
            <person name="Gunde-Cimerman N."/>
        </authorList>
    </citation>
    <scope>NUCLEOTIDE SEQUENCE</scope>
    <source>
        <strain evidence="13">EXF-9911</strain>
    </source>
</reference>
<feature type="compositionally biased region" description="Polar residues" evidence="9">
    <location>
        <begin position="618"/>
        <end position="628"/>
    </location>
</feature>
<feature type="region of interest" description="Disordered" evidence="9">
    <location>
        <begin position="1296"/>
        <end position="1333"/>
    </location>
</feature>
<comment type="subcellular location">
    <subcellularLocation>
        <location evidence="1">Nucleus</location>
    </subcellularLocation>
</comment>
<feature type="region of interest" description="Disordered" evidence="9">
    <location>
        <begin position="1642"/>
        <end position="1692"/>
    </location>
</feature>
<dbReference type="GO" id="GO:0003677">
    <property type="term" value="F:DNA binding"/>
    <property type="evidence" value="ECO:0007669"/>
    <property type="project" value="UniProtKB-KW"/>
</dbReference>
<dbReference type="PANTHER" id="PTHR45797">
    <property type="entry name" value="RAD54-LIKE"/>
    <property type="match status" value="1"/>
</dbReference>
<keyword evidence="6" id="KW-0067">ATP-binding</keyword>
<feature type="compositionally biased region" description="Low complexity" evidence="9">
    <location>
        <begin position="1314"/>
        <end position="1333"/>
    </location>
</feature>
<organism evidence="13 14">
    <name type="scientific">Aureobasidium melanogenum</name>
    <name type="common">Aureobasidium pullulans var. melanogenum</name>
    <dbReference type="NCBI Taxonomy" id="46634"/>
    <lineage>
        <taxon>Eukaryota</taxon>
        <taxon>Fungi</taxon>
        <taxon>Dikarya</taxon>
        <taxon>Ascomycota</taxon>
        <taxon>Pezizomycotina</taxon>
        <taxon>Dothideomycetes</taxon>
        <taxon>Dothideomycetidae</taxon>
        <taxon>Dothideales</taxon>
        <taxon>Saccotheciaceae</taxon>
        <taxon>Aureobasidium</taxon>
    </lineage>
</organism>
<dbReference type="InterPro" id="IPR038718">
    <property type="entry name" value="SNF2-like_sf"/>
</dbReference>
<name>A0A9P8EHP7_AURME</name>
<feature type="region of interest" description="Disordered" evidence="9">
    <location>
        <begin position="340"/>
        <end position="376"/>
    </location>
</feature>
<accession>A0A9P8EHP7</accession>
<dbReference type="InterPro" id="IPR049730">
    <property type="entry name" value="SNF2/RAD54-like_C"/>
</dbReference>
<keyword evidence="5" id="KW-0347">Helicase</keyword>
<evidence type="ECO:0000256" key="6">
    <source>
        <dbReference type="ARBA" id="ARBA00022840"/>
    </source>
</evidence>
<keyword evidence="4" id="KW-0378">Hydrolase</keyword>
<evidence type="ECO:0000256" key="1">
    <source>
        <dbReference type="ARBA" id="ARBA00004123"/>
    </source>
</evidence>
<feature type="domain" description="Helicase ATP-binding" evidence="11">
    <location>
        <begin position="964"/>
        <end position="1166"/>
    </location>
</feature>
<feature type="region of interest" description="Disordered" evidence="9">
    <location>
        <begin position="867"/>
        <end position="909"/>
    </location>
</feature>
<dbReference type="EMBL" id="JAHFXF010000330">
    <property type="protein sequence ID" value="KAG9689934.1"/>
    <property type="molecule type" value="Genomic_DNA"/>
</dbReference>
<dbReference type="InterPro" id="IPR013761">
    <property type="entry name" value="SAM/pointed_sf"/>
</dbReference>
<feature type="compositionally biased region" description="Basic and acidic residues" evidence="9">
    <location>
        <begin position="883"/>
        <end position="896"/>
    </location>
</feature>
<dbReference type="Proteomes" id="UP000779574">
    <property type="component" value="Unassembled WGS sequence"/>
</dbReference>
<dbReference type="Pfam" id="PF00271">
    <property type="entry name" value="Helicase_C"/>
    <property type="match status" value="1"/>
</dbReference>
<feature type="compositionally biased region" description="Polar residues" evidence="9">
    <location>
        <begin position="167"/>
        <end position="183"/>
    </location>
</feature>
<dbReference type="SMART" id="SM00490">
    <property type="entry name" value="HELICc"/>
    <property type="match status" value="1"/>
</dbReference>
<dbReference type="Gene3D" id="3.40.50.10810">
    <property type="entry name" value="Tandem AAA-ATPase domain"/>
    <property type="match status" value="1"/>
</dbReference>
<dbReference type="CDD" id="cd18793">
    <property type="entry name" value="SF2_C_SNF"/>
    <property type="match status" value="1"/>
</dbReference>
<feature type="compositionally biased region" description="Low complexity" evidence="9">
    <location>
        <begin position="89"/>
        <end position="104"/>
    </location>
</feature>
<feature type="region of interest" description="Disordered" evidence="9">
    <location>
        <begin position="167"/>
        <end position="191"/>
    </location>
</feature>
<comment type="similarity">
    <text evidence="2">Belongs to the SNF2/RAD54 helicase family.</text>
</comment>
<dbReference type="Gene3D" id="1.10.150.50">
    <property type="entry name" value="Transcription Factor, Ets-1"/>
    <property type="match status" value="1"/>
</dbReference>
<evidence type="ECO:0000259" key="11">
    <source>
        <dbReference type="PROSITE" id="PS51192"/>
    </source>
</evidence>
<dbReference type="PROSITE" id="PS50105">
    <property type="entry name" value="SAM_DOMAIN"/>
    <property type="match status" value="1"/>
</dbReference>
<dbReference type="InterPro" id="IPR001660">
    <property type="entry name" value="SAM"/>
</dbReference>
<dbReference type="GO" id="GO:0004386">
    <property type="term" value="F:helicase activity"/>
    <property type="evidence" value="ECO:0007669"/>
    <property type="project" value="UniProtKB-KW"/>
</dbReference>
<evidence type="ECO:0000259" key="12">
    <source>
        <dbReference type="PROSITE" id="PS51194"/>
    </source>
</evidence>
<keyword evidence="8" id="KW-0539">Nucleus</keyword>
<gene>
    <name evidence="13" type="ORF">KCU76_g8517</name>
</gene>
<evidence type="ECO:0000256" key="2">
    <source>
        <dbReference type="ARBA" id="ARBA00007025"/>
    </source>
</evidence>
<evidence type="ECO:0000256" key="3">
    <source>
        <dbReference type="ARBA" id="ARBA00022741"/>
    </source>
</evidence>
<comment type="caution">
    <text evidence="13">The sequence shown here is derived from an EMBL/GenBank/DDBJ whole genome shotgun (WGS) entry which is preliminary data.</text>
</comment>
<sequence>MQEADPYKWSSTEVVKFLQQNQFDNFAQQWSDHDLNGEMLLEQVNLAVLKDEFGIIGLKERMLIMQTINALRKSFVASTDILEPTSLPSAPLPSALQSSASSDSIGPIGTRVREGEQLVEDSSGRKRRRLNLRTTLTDTQPGASQSPMTTVESTAAIQQAFLLTGTQPGASQTQSPTAKSTAQPRPISSGYLRDTKLTVDEIFYGDTDYGAEIKHNDETEDDDSYDNFTIFGRSEFSGTTSFLYRCLHRTYHRAFRQAEPSPITYHRHSALAVYPYPERLLEDKDARSVTIFESSERGVKAIREKAQTLSFQQHETVDTKMSPGEFSYLLDKYTGTDELLPTYGDSDSDSNSADEQNADAEDSLSGSDDDMAEEDSAVEATVLSHQIVDSLVEQTTALQRQAWYDDQLPKLDKNKGRSVWRLAKGNMQKARALTRYAKKRITELADRLARLKNNLMDGTFENEQEVKQACLVLEPTVHDTLLEEWKIKTWSLKMEPAAARQPKPFAKSQHDASTGAHNQDTSDDDMQDFVVNNEDFEDARESFSQAGNDSEPDLGLPEPPSQLVPQNETVTSGEDNNSIVVIVDEDMPDATEVPADFEYEISRAGSVESEPPAHLTETDQTSKPTQTPQKDRSAAGLQSEQDSPGLPSLETLFQSRPSTMRKQVIEITSSPVRPTFAHATTQPSPLKKFDVKQEQGMHKEITYSANPDNDSYKQIRSWTYPALEDQGDRRRMLLKLASTMNDERHESLVHLMTSNMTTCLAKIRAAISATIQGSEVVDGFDGADVEVMLDAARIYLGYLYIDHKFFESDVSGIASLGYEWPWDGDDEGYANDLRFWHRYTWEALKRFKKDASGRLETIVIDSDDEIENAKSGHSSTRKKKVKRDQDAVRKRAKAAERAANYESQQQYSQTGSFMAGEDGLNEVPLYAPDDVDPSRHVYLNPEIAKRLKPHQIEGVKFMWREITAPEDEDGQGCLLAHTMGLGKTAQSLALLTAIAETVKDKDKRDALPDDLKKAKGKLRALILCPPSLMANWKQEIATWCPDKLFHIFSLSSEVSAKALRLDELKSWRHLGGIMLCGYTMFTKLINNQSGKMQAFDEAEHALVTKLLLQKPHIVIADEVHSIKNDSSKTSLAVHKINTQRRIGLTGSPMSNNTAEIFALIDWVAPKFLGSKTEFKAHYQEPIEAGTYVDSTRYEVRKSMTKLAVLKRIIAPKLNRADITVLKGSLKSKVEFVLTIPLTDQQKLGYETYVQEILRGKAGEEGTTITQVKLFGWLSILQLLCNHPIIFRRKLLEPVNNKQKRGKRNTLNATEIEVPASSATAGPSTAGPSTAGPSTAGPSIAGALAIDSDVPSSTAVAIHGTARAHEASPVVDEDAAYADAHVSQYDINKAIVDALLEVVPEDDSIELSYKTLLVRKIMRLSIEAGDKVLIFSQSIPSLNFLDRMLSSMGASYGRIQGDMAQDKREKVLKSMADGKFDVLLISTRAGGLGLNIQQANRVIIFDFAFNPTWEEQAIGRAYRLGQTKPVFVYRFVAGGTFEYALYDKQLFKTGLSSRVVDKKNPMRNANKKPGDWLKAPLDVPQQDISVEAGKDEHVMDKIIASQHGDQDEFIRSIKTMETLMGESKDEELTAEEMAEVENDVMKAKTRKLTGGPEVRSTLAPAMPQTDIVTGPQGQTNAHVSSSPAPSGRVVTRY</sequence>
<feature type="compositionally biased region" description="Polar residues" evidence="9">
    <location>
        <begin position="1670"/>
        <end position="1683"/>
    </location>
</feature>
<keyword evidence="3" id="KW-0547">Nucleotide-binding</keyword>
<feature type="region of interest" description="Disordered" evidence="9">
    <location>
        <begin position="498"/>
        <end position="526"/>
    </location>
</feature>
<proteinExistence type="inferred from homology"/>
<dbReference type="InterPro" id="IPR027417">
    <property type="entry name" value="P-loop_NTPase"/>
</dbReference>
<feature type="region of interest" description="Disordered" evidence="9">
    <location>
        <begin position="604"/>
        <end position="651"/>
    </location>
</feature>
<dbReference type="PROSITE" id="PS51192">
    <property type="entry name" value="HELICASE_ATP_BIND_1"/>
    <property type="match status" value="1"/>
</dbReference>
<keyword evidence="7" id="KW-0238">DNA-binding</keyword>
<dbReference type="InterPro" id="IPR056026">
    <property type="entry name" value="DUF7607"/>
</dbReference>
<evidence type="ECO:0000256" key="8">
    <source>
        <dbReference type="ARBA" id="ARBA00023242"/>
    </source>
</evidence>
<dbReference type="GO" id="GO:0005524">
    <property type="term" value="F:ATP binding"/>
    <property type="evidence" value="ECO:0007669"/>
    <property type="project" value="UniProtKB-KW"/>
</dbReference>
<feature type="region of interest" description="Disordered" evidence="9">
    <location>
        <begin position="538"/>
        <end position="575"/>
    </location>
</feature>
<dbReference type="SUPFAM" id="SSF47769">
    <property type="entry name" value="SAM/Pointed domain"/>
    <property type="match status" value="1"/>
</dbReference>
<dbReference type="PANTHER" id="PTHR45797:SF1">
    <property type="entry name" value="HELICASE ARIP4"/>
    <property type="match status" value="1"/>
</dbReference>
<feature type="domain" description="Helicase C-terminal" evidence="12">
    <location>
        <begin position="1390"/>
        <end position="1561"/>
    </location>
</feature>
<dbReference type="PROSITE" id="PS51194">
    <property type="entry name" value="HELICASE_CTER"/>
    <property type="match status" value="1"/>
</dbReference>
<evidence type="ECO:0000256" key="7">
    <source>
        <dbReference type="ARBA" id="ARBA00023125"/>
    </source>
</evidence>
<feature type="domain" description="SAM" evidence="10">
    <location>
        <begin position="9"/>
        <end position="74"/>
    </location>
</feature>
<dbReference type="SMART" id="SM00487">
    <property type="entry name" value="DEXDc"/>
    <property type="match status" value="1"/>
</dbReference>
<dbReference type="InterPro" id="IPR001650">
    <property type="entry name" value="Helicase_C-like"/>
</dbReference>